<evidence type="ECO:0000313" key="2">
    <source>
        <dbReference type="Proteomes" id="UP000664052"/>
    </source>
</evidence>
<evidence type="ECO:0000313" key="1">
    <source>
        <dbReference type="EMBL" id="MBN8230633.1"/>
    </source>
</evidence>
<dbReference type="RefSeq" id="WP_207054390.1">
    <property type="nucleotide sequence ID" value="NZ_JAFIMU010000007.1"/>
</dbReference>
<protein>
    <recommendedName>
        <fullName evidence="3">Winged helix DNA-binding domain-containing protein</fullName>
    </recommendedName>
</protein>
<sequence length="342" mass="38093">MPAILHLPPRLIRWLPARSWLQARGASRPFLELEGREVATFTLLEAASGLRVDQLPLLLGAHRPATTRQSRDLPFVVGPWLKKDVREALEAQGVGYLDSRGHLHLRARGVLLHFEEDRTVAPEKTAGSAILGVHGVRAVQVLLQEEQPFSVSRFAEQAAVSLGQAHKLLTWLEQLELVRAEGRGPAKRRTVRDRTGLLDWLERQARATRWERSLHVALYARRPEELWLQTSTRLGKAGIAHAFTGAAAVSMFGVGPTSVPMSRLRISPEVPLAQAAKHLDAEVTERGANLMLIHDTGKVGSWASTSRDGVLLAPHVRIYLDVQSERRGEDLARRFREEVLGY</sequence>
<organism evidence="1 2">
    <name type="scientific">Corallococcus macrosporus</name>
    <dbReference type="NCBI Taxonomy" id="35"/>
    <lineage>
        <taxon>Bacteria</taxon>
        <taxon>Pseudomonadati</taxon>
        <taxon>Myxococcota</taxon>
        <taxon>Myxococcia</taxon>
        <taxon>Myxococcales</taxon>
        <taxon>Cystobacterineae</taxon>
        <taxon>Myxococcaceae</taxon>
        <taxon>Corallococcus</taxon>
    </lineage>
</organism>
<keyword evidence="2" id="KW-1185">Reference proteome</keyword>
<proteinExistence type="predicted"/>
<comment type="caution">
    <text evidence="1">The sequence shown here is derived from an EMBL/GenBank/DDBJ whole genome shotgun (WGS) entry which is preliminary data.</text>
</comment>
<name>A0ABS3DH68_9BACT</name>
<gene>
    <name evidence="1" type="ORF">JYK02_24260</name>
</gene>
<accession>A0ABS3DH68</accession>
<dbReference type="EMBL" id="JAFIMU010000007">
    <property type="protein sequence ID" value="MBN8230633.1"/>
    <property type="molecule type" value="Genomic_DNA"/>
</dbReference>
<dbReference type="Proteomes" id="UP000664052">
    <property type="component" value="Unassembled WGS sequence"/>
</dbReference>
<reference evidence="1 2" key="1">
    <citation type="submission" date="2021-02" db="EMBL/GenBank/DDBJ databases">
        <title>De Novo genome assembly of isolated myxobacteria.</title>
        <authorList>
            <person name="Stevens D.C."/>
        </authorList>
    </citation>
    <scope>NUCLEOTIDE SEQUENCE [LARGE SCALE GENOMIC DNA]</scope>
    <source>
        <strain evidence="1 2">ATCC 29039</strain>
    </source>
</reference>
<evidence type="ECO:0008006" key="3">
    <source>
        <dbReference type="Google" id="ProtNLM"/>
    </source>
</evidence>